<organism evidence="1">
    <name type="scientific">Siphoviridae sp. ctVDy27</name>
    <dbReference type="NCBI Taxonomy" id="2827881"/>
    <lineage>
        <taxon>Viruses</taxon>
        <taxon>Duplodnaviria</taxon>
        <taxon>Heunggongvirae</taxon>
        <taxon>Uroviricota</taxon>
        <taxon>Caudoviricetes</taxon>
    </lineage>
</organism>
<dbReference type="Pfam" id="PF16475">
    <property type="entry name" value="DUF5052"/>
    <property type="match status" value="1"/>
</dbReference>
<accession>A0A8S5S753</accession>
<dbReference type="EMBL" id="BK032543">
    <property type="protein sequence ID" value="DAF46742.1"/>
    <property type="molecule type" value="Genomic_DNA"/>
</dbReference>
<dbReference type="InterPro" id="IPR032484">
    <property type="entry name" value="DUF5052"/>
</dbReference>
<sequence length="211" mass="23275">MKKKLKIMLLTILCLCFAGGAAGCALMDDAINDIKGDLVGNGYTIRTYDNYGSKVMTTTGDKINVQGNPVKTTSYNSDGTVVSRYELSSVITINIDGKEIQSCGDTCIFEQDGLELDVDFEQTDIYSQSTGKLSDNTYVAGIVNQYKNYFGKSRVVVIKSQLGQPITAYSGDEVYWKIPKKLPKMTKLMIDGKALYIHRANFQIIDTALLK</sequence>
<protein>
    <recommendedName>
        <fullName evidence="2">DUF5052 family protein</fullName>
    </recommendedName>
</protein>
<evidence type="ECO:0000313" key="1">
    <source>
        <dbReference type="EMBL" id="DAF46742.1"/>
    </source>
</evidence>
<proteinExistence type="predicted"/>
<reference evidence="1" key="1">
    <citation type="journal article" date="2021" name="Proc. Natl. Acad. Sci. U.S.A.">
        <title>A Catalog of Tens of Thousands of Viruses from Human Metagenomes Reveals Hidden Associations with Chronic Diseases.</title>
        <authorList>
            <person name="Tisza M.J."/>
            <person name="Buck C.B."/>
        </authorList>
    </citation>
    <scope>NUCLEOTIDE SEQUENCE</scope>
    <source>
        <strain evidence="1">CtVDy27</strain>
    </source>
</reference>
<name>A0A8S5S753_9CAUD</name>
<evidence type="ECO:0008006" key="2">
    <source>
        <dbReference type="Google" id="ProtNLM"/>
    </source>
</evidence>
<dbReference type="PROSITE" id="PS51257">
    <property type="entry name" value="PROKAR_LIPOPROTEIN"/>
    <property type="match status" value="1"/>
</dbReference>